<comment type="caution">
    <text evidence="7">The sequence shown here is derived from an EMBL/GenBank/DDBJ whole genome shotgun (WGS) entry which is preliminary data.</text>
</comment>
<keyword evidence="4 5" id="KW-0472">Membrane</keyword>
<dbReference type="Gene3D" id="1.20.1640.10">
    <property type="entry name" value="Multidrug efflux transporter AcrB transmembrane domain"/>
    <property type="match status" value="1"/>
</dbReference>
<keyword evidence="2 5" id="KW-0812">Transmembrane</keyword>
<keyword evidence="3 5" id="KW-1133">Transmembrane helix</keyword>
<name>X0WI87_9ZZZZ</name>
<evidence type="ECO:0000256" key="3">
    <source>
        <dbReference type="ARBA" id="ARBA00022989"/>
    </source>
</evidence>
<dbReference type="AlphaFoldDB" id="X0WI87"/>
<evidence type="ECO:0000259" key="6">
    <source>
        <dbReference type="Pfam" id="PF03176"/>
    </source>
</evidence>
<dbReference type="InterPro" id="IPR004869">
    <property type="entry name" value="MMPL_dom"/>
</dbReference>
<dbReference type="GO" id="GO:0016020">
    <property type="term" value="C:membrane"/>
    <property type="evidence" value="ECO:0007669"/>
    <property type="project" value="UniProtKB-SubCell"/>
</dbReference>
<evidence type="ECO:0000256" key="5">
    <source>
        <dbReference type="SAM" id="Phobius"/>
    </source>
</evidence>
<gene>
    <name evidence="7" type="ORF">S01H1_39380</name>
</gene>
<reference evidence="7" key="1">
    <citation type="journal article" date="2014" name="Front. Microbiol.">
        <title>High frequency of phylogenetically diverse reductive dehalogenase-homologous genes in deep subseafloor sedimentary metagenomes.</title>
        <authorList>
            <person name="Kawai M."/>
            <person name="Futagami T."/>
            <person name="Toyoda A."/>
            <person name="Takaki Y."/>
            <person name="Nishi S."/>
            <person name="Hori S."/>
            <person name="Arai W."/>
            <person name="Tsubouchi T."/>
            <person name="Morono Y."/>
            <person name="Uchiyama I."/>
            <person name="Ito T."/>
            <person name="Fujiyama A."/>
            <person name="Inagaki F."/>
            <person name="Takami H."/>
        </authorList>
    </citation>
    <scope>NUCLEOTIDE SEQUENCE</scope>
    <source>
        <strain evidence="7">Expedition CK06-06</strain>
    </source>
</reference>
<accession>X0WI87</accession>
<feature type="domain" description="Membrane transport protein MMPL" evidence="6">
    <location>
        <begin position="177"/>
        <end position="263"/>
    </location>
</feature>
<proteinExistence type="predicted"/>
<dbReference type="EMBL" id="BARS01024847">
    <property type="protein sequence ID" value="GAG12396.1"/>
    <property type="molecule type" value="Genomic_DNA"/>
</dbReference>
<feature type="transmembrane region" description="Helical" evidence="5">
    <location>
        <begin position="222"/>
        <end position="241"/>
    </location>
</feature>
<dbReference type="SUPFAM" id="SSF82866">
    <property type="entry name" value="Multidrug efflux transporter AcrB transmembrane domain"/>
    <property type="match status" value="1"/>
</dbReference>
<sequence length="268" mass="29580">FGDEDDAVVVVEGPGRESVVPVLEELSSVLSREDQLFHAVLHEVDLSKIRAKGLHYLSLEELRQLERFQDRIQAILDGAWSQLNLGNMLAAINYRLCGGQGHPDNQLRADAELEVARIADSLLMSLTGRGRYRSPLQEMNDSIITLSQVESEYLLTNEGRLGFVLLRMSDDKDQFARGSRAIRELRRLIAQVQARFPEAKIGLTGLPVMENDEMRASQRDTIQAGIVSLVGVACLFIAGFGGLRHPLMTVAALLLAIAWSLGYATLAV</sequence>
<feature type="transmembrane region" description="Helical" evidence="5">
    <location>
        <begin position="247"/>
        <end position="266"/>
    </location>
</feature>
<evidence type="ECO:0000256" key="1">
    <source>
        <dbReference type="ARBA" id="ARBA00004141"/>
    </source>
</evidence>
<feature type="non-terminal residue" evidence="7">
    <location>
        <position position="268"/>
    </location>
</feature>
<protein>
    <recommendedName>
        <fullName evidence="6">Membrane transport protein MMPL domain-containing protein</fullName>
    </recommendedName>
</protein>
<evidence type="ECO:0000256" key="4">
    <source>
        <dbReference type="ARBA" id="ARBA00023136"/>
    </source>
</evidence>
<evidence type="ECO:0000256" key="2">
    <source>
        <dbReference type="ARBA" id="ARBA00022692"/>
    </source>
</evidence>
<dbReference type="Pfam" id="PF03176">
    <property type="entry name" value="MMPL"/>
    <property type="match status" value="1"/>
</dbReference>
<comment type="subcellular location">
    <subcellularLocation>
        <location evidence="1">Membrane</location>
        <topology evidence="1">Multi-pass membrane protein</topology>
    </subcellularLocation>
</comment>
<evidence type="ECO:0000313" key="7">
    <source>
        <dbReference type="EMBL" id="GAG12396.1"/>
    </source>
</evidence>
<feature type="non-terminal residue" evidence="7">
    <location>
        <position position="1"/>
    </location>
</feature>
<organism evidence="7">
    <name type="scientific">marine sediment metagenome</name>
    <dbReference type="NCBI Taxonomy" id="412755"/>
    <lineage>
        <taxon>unclassified sequences</taxon>
        <taxon>metagenomes</taxon>
        <taxon>ecological metagenomes</taxon>
    </lineage>
</organism>